<reference evidence="8 9" key="1">
    <citation type="journal article" date="2011" name="Proc. Natl. Acad. Sci. U.S.A.">
        <title>Evolutionary erosion of yeast sex chromosomes by mating-type switching accidents.</title>
        <authorList>
            <person name="Gordon J.L."/>
            <person name="Armisen D."/>
            <person name="Proux-Wera E."/>
            <person name="Oheigeartaigh S.S."/>
            <person name="Byrne K.P."/>
            <person name="Wolfe K.H."/>
        </authorList>
    </citation>
    <scope>NUCLEOTIDE SEQUENCE [LARGE SCALE GENOMIC DNA]</scope>
    <source>
        <strain evidence="9">ATCC 10597 / BCRC 20456 / CBS 421 / NBRC 0211 / NRRL Y-12639</strain>
    </source>
</reference>
<dbReference type="AlphaFoldDB" id="G0W9L2"/>
<dbReference type="InterPro" id="IPR045069">
    <property type="entry name" value="MATE_euk"/>
</dbReference>
<dbReference type="GO" id="GO:1990961">
    <property type="term" value="P:xenobiotic detoxification by transmembrane export across the plasma membrane"/>
    <property type="evidence" value="ECO:0007669"/>
    <property type="project" value="InterPro"/>
</dbReference>
<dbReference type="NCBIfam" id="TIGR00797">
    <property type="entry name" value="matE"/>
    <property type="match status" value="1"/>
</dbReference>
<dbReference type="STRING" id="1071378.G0W9L2"/>
<evidence type="ECO:0000256" key="5">
    <source>
        <dbReference type="ARBA" id="ARBA00023136"/>
    </source>
</evidence>
<dbReference type="GO" id="GO:0015297">
    <property type="term" value="F:antiporter activity"/>
    <property type="evidence" value="ECO:0007669"/>
    <property type="project" value="InterPro"/>
</dbReference>
<evidence type="ECO:0000256" key="2">
    <source>
        <dbReference type="ARBA" id="ARBA00010199"/>
    </source>
</evidence>
<feature type="transmembrane region" description="Helical" evidence="7">
    <location>
        <begin position="173"/>
        <end position="196"/>
    </location>
</feature>
<keyword evidence="4 7" id="KW-1133">Transmembrane helix</keyword>
<dbReference type="CDD" id="cd13132">
    <property type="entry name" value="MATE_eukaryotic"/>
    <property type="match status" value="1"/>
</dbReference>
<dbReference type="GO" id="GO:0042910">
    <property type="term" value="F:xenobiotic transmembrane transporter activity"/>
    <property type="evidence" value="ECO:0007669"/>
    <property type="project" value="InterPro"/>
</dbReference>
<feature type="transmembrane region" description="Helical" evidence="7">
    <location>
        <begin position="402"/>
        <end position="427"/>
    </location>
</feature>
<evidence type="ECO:0000256" key="1">
    <source>
        <dbReference type="ARBA" id="ARBA00004141"/>
    </source>
</evidence>
<evidence type="ECO:0008006" key="10">
    <source>
        <dbReference type="Google" id="ProtNLM"/>
    </source>
</evidence>
<dbReference type="RefSeq" id="XP_003669716.1">
    <property type="nucleotide sequence ID" value="XM_003669668.1"/>
</dbReference>
<sequence length="622" mass="69178">MPKQFVHTTSERRSSVIYSTSIGKGGLFVPSDYIPTESMIGSEDTTDDSNQEDQHFIRQDEEEITEYQSLLPENAPSASESQLQTDYGTTENEHPKRISLERRNSLPLLEEERELLIDNKLLNRKDDTEVLHPDNASLESIIESSNDIMNTWNNAIQSGKEIKTSYKRECKVIALNALPLIFTFILQNSLSLASIFSVSHLGTKELGGVTLGSMTANITGLAAIQGLCTCLDTLCSQAYGANNYHLVGVLVQRCAVITILAFLPIMYIWFSWSEIILSWMIPERELCKLAANYLKVTAFGVPGFILFECGKRFLQCQGIFHASTIILFVCAPLNALMNYILVWDKRIGIGYLGAPLSVAINYWLMTLGLIIYTTTTTNEANPLKCWNGLIKRRQVFKNWKKMFNLALPGIIMVEAEFLGFEILTIFSSHLGTAPLAAQSIVSTVASLAYQVPFSISVSTSTRVANFIGASLYKSCITTCKMALLLSFVCSSMNMFIIFEFKDKIAKLFSNESDVVILVVSTLPILACMQVFDAFNASTAGCLRGQGRQKIGGYINLFAFYCVGIPMAYLLAFKFNMGISGLWYGITCALIMMSICQGYAVFHCDWKSIIHAARTRNAENTRV</sequence>
<evidence type="ECO:0000256" key="4">
    <source>
        <dbReference type="ARBA" id="ARBA00022989"/>
    </source>
</evidence>
<feature type="region of interest" description="Disordered" evidence="6">
    <location>
        <begin position="73"/>
        <end position="97"/>
    </location>
</feature>
<feature type="transmembrane region" description="Helical" evidence="7">
    <location>
        <begin position="512"/>
        <end position="531"/>
    </location>
</feature>
<dbReference type="InterPro" id="IPR002528">
    <property type="entry name" value="MATE_fam"/>
</dbReference>
<dbReference type="GeneID" id="11494977"/>
<dbReference type="GO" id="GO:0006556">
    <property type="term" value="P:S-adenosylmethionine biosynthetic process"/>
    <property type="evidence" value="ECO:0007669"/>
    <property type="project" value="EnsemblFungi"/>
</dbReference>
<keyword evidence="9" id="KW-1185">Reference proteome</keyword>
<evidence type="ECO:0000313" key="9">
    <source>
        <dbReference type="Proteomes" id="UP000000689"/>
    </source>
</evidence>
<feature type="transmembrane region" description="Helical" evidence="7">
    <location>
        <begin position="552"/>
        <end position="574"/>
    </location>
</feature>
<name>G0W9L2_NAUDC</name>
<dbReference type="eggNOG" id="KOG1347">
    <property type="taxonomic scope" value="Eukaryota"/>
</dbReference>
<feature type="transmembrane region" description="Helical" evidence="7">
    <location>
        <begin position="580"/>
        <end position="601"/>
    </location>
</feature>
<dbReference type="Pfam" id="PF01554">
    <property type="entry name" value="MatE"/>
    <property type="match status" value="2"/>
</dbReference>
<keyword evidence="3 7" id="KW-0812">Transmembrane</keyword>
<feature type="compositionally biased region" description="Polar residues" evidence="6">
    <location>
        <begin position="76"/>
        <end position="90"/>
    </location>
</feature>
<comment type="subcellular location">
    <subcellularLocation>
        <location evidence="1">Membrane</location>
        <topology evidence="1">Multi-pass membrane protein</topology>
    </subcellularLocation>
</comment>
<protein>
    <recommendedName>
        <fullName evidence="10">Ethionine resistance protein</fullName>
    </recommendedName>
</protein>
<dbReference type="HOGENOM" id="CLU_012893_1_2_1"/>
<proteinExistence type="inferred from homology"/>
<dbReference type="EMBL" id="HE580270">
    <property type="protein sequence ID" value="CCD24473.1"/>
    <property type="molecule type" value="Genomic_DNA"/>
</dbReference>
<dbReference type="OMA" id="WFFVWKL"/>
<dbReference type="GO" id="GO:0016020">
    <property type="term" value="C:membrane"/>
    <property type="evidence" value="ECO:0007669"/>
    <property type="project" value="UniProtKB-SubCell"/>
</dbReference>
<organism evidence="8 9">
    <name type="scientific">Naumovozyma dairenensis (strain ATCC 10597 / BCRC 20456 / CBS 421 / NBRC 0211 / NRRL Y-12639)</name>
    <name type="common">Saccharomyces dairenensis</name>
    <dbReference type="NCBI Taxonomy" id="1071378"/>
    <lineage>
        <taxon>Eukaryota</taxon>
        <taxon>Fungi</taxon>
        <taxon>Dikarya</taxon>
        <taxon>Ascomycota</taxon>
        <taxon>Saccharomycotina</taxon>
        <taxon>Saccharomycetes</taxon>
        <taxon>Saccharomycetales</taxon>
        <taxon>Saccharomycetaceae</taxon>
        <taxon>Naumovozyma</taxon>
    </lineage>
</organism>
<dbReference type="PANTHER" id="PTHR11206">
    <property type="entry name" value="MULTIDRUG RESISTANCE PROTEIN"/>
    <property type="match status" value="1"/>
</dbReference>
<dbReference type="OrthoDB" id="2126698at2759"/>
<dbReference type="KEGG" id="ndi:NDAI_0D01590"/>
<accession>G0W9L2</accession>
<gene>
    <name evidence="8" type="primary">NDAI0D01590</name>
    <name evidence="8" type="ordered locus">NDAI_0D01590</name>
</gene>
<feature type="transmembrane region" description="Helical" evidence="7">
    <location>
        <begin position="246"/>
        <end position="270"/>
    </location>
</feature>
<evidence type="ECO:0000313" key="8">
    <source>
        <dbReference type="EMBL" id="CCD24473.1"/>
    </source>
</evidence>
<evidence type="ECO:0000256" key="3">
    <source>
        <dbReference type="ARBA" id="ARBA00022692"/>
    </source>
</evidence>
<evidence type="ECO:0000256" key="6">
    <source>
        <dbReference type="SAM" id="MobiDB-lite"/>
    </source>
</evidence>
<evidence type="ECO:0000256" key="7">
    <source>
        <dbReference type="SAM" id="Phobius"/>
    </source>
</evidence>
<comment type="similarity">
    <text evidence="2">Belongs to the multi antimicrobial extrusion (MATE) (TC 2.A.66.1) family.</text>
</comment>
<keyword evidence="5 7" id="KW-0472">Membrane</keyword>
<feature type="transmembrane region" description="Helical" evidence="7">
    <location>
        <begin position="348"/>
        <end position="372"/>
    </location>
</feature>
<feature type="transmembrane region" description="Helical" evidence="7">
    <location>
        <begin position="319"/>
        <end position="342"/>
    </location>
</feature>
<feature type="transmembrane region" description="Helical" evidence="7">
    <location>
        <begin position="481"/>
        <end position="500"/>
    </location>
</feature>
<dbReference type="Proteomes" id="UP000000689">
    <property type="component" value="Chromosome 4"/>
</dbReference>